<dbReference type="AlphaFoldDB" id="A0A8S0W4B3"/>
<proteinExistence type="inferred from homology"/>
<keyword evidence="16" id="KW-1185">Reference proteome</keyword>
<accession>A0A8S0W4B3</accession>
<evidence type="ECO:0000256" key="13">
    <source>
        <dbReference type="SAM" id="MobiDB-lite"/>
    </source>
</evidence>
<dbReference type="PRINTS" id="PR00981">
    <property type="entry name" value="TRNASYNTHSER"/>
</dbReference>
<dbReference type="Gene3D" id="3.30.930.10">
    <property type="entry name" value="Bira Bifunctional Protein, Domain 2"/>
    <property type="match status" value="1"/>
</dbReference>
<dbReference type="Pfam" id="PF00587">
    <property type="entry name" value="tRNA-synt_2b"/>
    <property type="match status" value="1"/>
</dbReference>
<dbReference type="GO" id="GO:0005524">
    <property type="term" value="F:ATP binding"/>
    <property type="evidence" value="ECO:0007669"/>
    <property type="project" value="UniProtKB-KW"/>
</dbReference>
<feature type="coiled-coil region" evidence="12">
    <location>
        <begin position="97"/>
        <end position="148"/>
    </location>
</feature>
<dbReference type="InterPro" id="IPR002317">
    <property type="entry name" value="Ser-tRNA-ligase_type_1"/>
</dbReference>
<evidence type="ECO:0000256" key="7">
    <source>
        <dbReference type="ARBA" id="ARBA00023146"/>
    </source>
</evidence>
<comment type="caution">
    <text evidence="15">The sequence shown here is derived from an EMBL/GenBank/DDBJ whole genome shotgun (WGS) entry which is preliminary data.</text>
</comment>
<dbReference type="SUPFAM" id="SSF46589">
    <property type="entry name" value="tRNA-binding arm"/>
    <property type="match status" value="1"/>
</dbReference>
<dbReference type="Gene3D" id="1.10.287.40">
    <property type="entry name" value="Serine-tRNA synthetase, tRNA binding domain"/>
    <property type="match status" value="1"/>
</dbReference>
<protein>
    <recommendedName>
        <fullName evidence="2">serine--tRNA ligase</fullName>
        <ecNumber evidence="2">6.1.1.11</ecNumber>
    </recommendedName>
    <alternativeName>
        <fullName evidence="8">Seryl-tRNA synthetase</fullName>
    </alternativeName>
    <alternativeName>
        <fullName evidence="9">Seryl-tRNA(Ser) synthetase</fullName>
    </alternativeName>
</protein>
<feature type="binding site" evidence="10">
    <location>
        <position position="445"/>
    </location>
    <ligand>
        <name>L-serine</name>
        <dbReference type="ChEBI" id="CHEBI:33384"/>
    </ligand>
</feature>
<dbReference type="Proteomes" id="UP000467700">
    <property type="component" value="Unassembled WGS sequence"/>
</dbReference>
<dbReference type="SUPFAM" id="SSF55681">
    <property type="entry name" value="Class II aaRS and biotin synthetases"/>
    <property type="match status" value="1"/>
</dbReference>
<dbReference type="CDD" id="cd00770">
    <property type="entry name" value="SerRS_core"/>
    <property type="match status" value="1"/>
</dbReference>
<evidence type="ECO:0000313" key="16">
    <source>
        <dbReference type="Proteomes" id="UP000467700"/>
    </source>
</evidence>
<evidence type="ECO:0000256" key="10">
    <source>
        <dbReference type="PIRSR" id="PIRSR001529-1"/>
    </source>
</evidence>
<organism evidence="15 16">
    <name type="scientific">Cyclocybe aegerita</name>
    <name type="common">Black poplar mushroom</name>
    <name type="synonym">Agrocybe aegerita</name>
    <dbReference type="NCBI Taxonomy" id="1973307"/>
    <lineage>
        <taxon>Eukaryota</taxon>
        <taxon>Fungi</taxon>
        <taxon>Dikarya</taxon>
        <taxon>Basidiomycota</taxon>
        <taxon>Agaricomycotina</taxon>
        <taxon>Agaricomycetes</taxon>
        <taxon>Agaricomycetidae</taxon>
        <taxon>Agaricales</taxon>
        <taxon>Agaricineae</taxon>
        <taxon>Bolbitiaceae</taxon>
        <taxon>Cyclocybe</taxon>
    </lineage>
</organism>
<evidence type="ECO:0000256" key="11">
    <source>
        <dbReference type="PIRSR" id="PIRSR001529-2"/>
    </source>
</evidence>
<feature type="binding site" evidence="10">
    <location>
        <position position="345"/>
    </location>
    <ligand>
        <name>L-serine</name>
        <dbReference type="ChEBI" id="CHEBI:33384"/>
    </ligand>
</feature>
<feature type="region of interest" description="Disordered" evidence="13">
    <location>
        <begin position="13"/>
        <end position="42"/>
    </location>
</feature>
<feature type="binding site" evidence="11">
    <location>
        <begin position="409"/>
        <end position="412"/>
    </location>
    <ligand>
        <name>ATP</name>
        <dbReference type="ChEBI" id="CHEBI:30616"/>
    </ligand>
</feature>
<dbReference type="FunFam" id="3.30.930.10:FF:000026">
    <property type="entry name" value="Seryl-tRNA synthetase, cytoplasmic"/>
    <property type="match status" value="1"/>
</dbReference>
<evidence type="ECO:0000256" key="4">
    <source>
        <dbReference type="ARBA" id="ARBA00022741"/>
    </source>
</evidence>
<dbReference type="InterPro" id="IPR045864">
    <property type="entry name" value="aa-tRNA-synth_II/BPL/LPL"/>
</dbReference>
<comment type="similarity">
    <text evidence="1">Belongs to the class-II aminoacyl-tRNA synthetase family. Type-1 seryl-tRNA synthetase subfamily.</text>
</comment>
<dbReference type="InterPro" id="IPR002314">
    <property type="entry name" value="aa-tRNA-synt_IIb"/>
</dbReference>
<gene>
    <name evidence="15" type="ORF">AAE3_LOCUS12141</name>
</gene>
<dbReference type="GO" id="GO:0006434">
    <property type="term" value="P:seryl-tRNA aminoacylation"/>
    <property type="evidence" value="ECO:0007669"/>
    <property type="project" value="InterPro"/>
</dbReference>
<dbReference type="InterPro" id="IPR042103">
    <property type="entry name" value="SerRS_1_N_sf"/>
</dbReference>
<keyword evidence="4" id="KW-0547">Nucleotide-binding</keyword>
<feature type="binding site" evidence="11">
    <location>
        <begin position="338"/>
        <end position="341"/>
    </location>
    <ligand>
        <name>ATP</name>
        <dbReference type="ChEBI" id="CHEBI:30616"/>
    </ligand>
</feature>
<feature type="compositionally biased region" description="Polar residues" evidence="13">
    <location>
        <begin position="13"/>
        <end position="22"/>
    </location>
</feature>
<evidence type="ECO:0000256" key="8">
    <source>
        <dbReference type="ARBA" id="ARBA00031113"/>
    </source>
</evidence>
<dbReference type="OrthoDB" id="10264585at2759"/>
<feature type="binding site" evidence="10">
    <location>
        <position position="289"/>
    </location>
    <ligand>
        <name>L-serine</name>
        <dbReference type="ChEBI" id="CHEBI:33384"/>
    </ligand>
</feature>
<keyword evidence="12" id="KW-0175">Coiled coil</keyword>
<dbReference type="PROSITE" id="PS50862">
    <property type="entry name" value="AA_TRNA_LIGASE_II"/>
    <property type="match status" value="1"/>
</dbReference>
<reference evidence="15 16" key="1">
    <citation type="submission" date="2020-01" db="EMBL/GenBank/DDBJ databases">
        <authorList>
            <person name="Gupta K D."/>
        </authorList>
    </citation>
    <scope>NUCLEOTIDE SEQUENCE [LARGE SCALE GENOMIC DNA]</scope>
</reference>
<dbReference type="InterPro" id="IPR033729">
    <property type="entry name" value="SerRS_core"/>
</dbReference>
<dbReference type="NCBIfam" id="TIGR00414">
    <property type="entry name" value="serS"/>
    <property type="match status" value="1"/>
</dbReference>
<dbReference type="GO" id="GO:0004828">
    <property type="term" value="F:serine-tRNA ligase activity"/>
    <property type="evidence" value="ECO:0007669"/>
    <property type="project" value="UniProtKB-EC"/>
</dbReference>
<sequence length="499" mass="56812">MISNAFSSKRLASSLLSQSNRPARTHRDSREQRLNISSGNTPLSTTTMTLDILSFIDSKGGNAKEIRESQRKRGHSVELVDEIIQMYADWVKMDYDMNTLRKQVNDVQKQISAKKKAKEPADDLVAAKKEIDAQVEAKKKEAKEFEATMRQKASGVGNLVGKNVPVSLTEDDNATLRTWDPTGELADPPVRVGIMPHHEILLRLDAMDLDRGAKVAGHRGYYLTNDGVDLNQALISYGLDFLRKQGYKKIQPPFFMNKEQMGKTAQLEQFDEELYKVIASEDEKYLIATSEQPISCFHSDEWFESPDNQLPIKYAGYSTCFRKEAGSAGRDMWGIFRVHQFEKVEQFVITDPEKSWEMFDTMIGNSEAFYQSLGLRYRVVAIVSGALNLAAAQKYDLEAWFPFQRAYKELVSCSNCTDYQSRRLEIRCGLKQKDQTRKVYVHMLNGTLCATERALCCLVENYQTPEGLVIPEVLRPYMQGRDFLPFVKELPKGLQKKQA</sequence>
<evidence type="ECO:0000256" key="12">
    <source>
        <dbReference type="SAM" id="Coils"/>
    </source>
</evidence>
<evidence type="ECO:0000259" key="14">
    <source>
        <dbReference type="PROSITE" id="PS50862"/>
    </source>
</evidence>
<keyword evidence="5 11" id="KW-0067">ATP-binding</keyword>
<evidence type="ECO:0000256" key="2">
    <source>
        <dbReference type="ARBA" id="ARBA00012840"/>
    </source>
</evidence>
<dbReference type="InterPro" id="IPR015866">
    <property type="entry name" value="Ser-tRNA-synth_1_N"/>
</dbReference>
<evidence type="ECO:0000313" key="15">
    <source>
        <dbReference type="EMBL" id="CAA7269915.1"/>
    </source>
</evidence>
<dbReference type="PIRSF" id="PIRSF001529">
    <property type="entry name" value="Ser-tRNA-synth_IIa"/>
    <property type="match status" value="1"/>
</dbReference>
<feature type="binding site" evidence="11">
    <location>
        <begin position="322"/>
        <end position="324"/>
    </location>
    <ligand>
        <name>ATP</name>
        <dbReference type="ChEBI" id="CHEBI:30616"/>
    </ligand>
</feature>
<evidence type="ECO:0000256" key="9">
    <source>
        <dbReference type="ARBA" id="ARBA00034892"/>
    </source>
</evidence>
<dbReference type="PANTHER" id="PTHR11778">
    <property type="entry name" value="SERYL-TRNA SYNTHETASE"/>
    <property type="match status" value="1"/>
</dbReference>
<keyword evidence="3" id="KW-0436">Ligase</keyword>
<evidence type="ECO:0000256" key="6">
    <source>
        <dbReference type="ARBA" id="ARBA00022917"/>
    </source>
</evidence>
<evidence type="ECO:0000256" key="5">
    <source>
        <dbReference type="ARBA" id="ARBA00022840"/>
    </source>
</evidence>
<keyword evidence="7" id="KW-0030">Aminoacyl-tRNA synthetase</keyword>
<evidence type="ECO:0000256" key="3">
    <source>
        <dbReference type="ARBA" id="ARBA00022598"/>
    </source>
</evidence>
<name>A0A8S0W4B3_CYCAE</name>
<feature type="domain" description="Aminoacyl-transfer RNA synthetases class-II family profile" evidence="14">
    <location>
        <begin position="196"/>
        <end position="471"/>
    </location>
</feature>
<dbReference type="InterPro" id="IPR010978">
    <property type="entry name" value="tRNA-bd_arm"/>
</dbReference>
<feature type="binding site" evidence="10">
    <location>
        <position position="322"/>
    </location>
    <ligand>
        <name>L-serine</name>
        <dbReference type="ChEBI" id="CHEBI:33384"/>
    </ligand>
</feature>
<feature type="site" description="Important for serine binding" evidence="10">
    <location>
        <position position="447"/>
    </location>
</feature>
<dbReference type="EMBL" id="CACVBS010000082">
    <property type="protein sequence ID" value="CAA7269915.1"/>
    <property type="molecule type" value="Genomic_DNA"/>
</dbReference>
<dbReference type="EC" id="6.1.1.11" evidence="2"/>
<dbReference type="Pfam" id="PF02403">
    <property type="entry name" value="Seryl_tRNA_N"/>
    <property type="match status" value="1"/>
</dbReference>
<evidence type="ECO:0000256" key="1">
    <source>
        <dbReference type="ARBA" id="ARBA00010728"/>
    </source>
</evidence>
<keyword evidence="6" id="KW-0648">Protein biosynthesis</keyword>
<dbReference type="InterPro" id="IPR006195">
    <property type="entry name" value="aa-tRNA-synth_II"/>
</dbReference>